<dbReference type="Proteomes" id="UP000054532">
    <property type="component" value="Unassembled WGS sequence"/>
</dbReference>
<accession>W2FJ15</accession>
<name>W2FJ15_PHYNI</name>
<dbReference type="Proteomes" id="UP000053236">
    <property type="component" value="Unassembled WGS sequence"/>
</dbReference>
<sequence length="94" mass="10189">MEYTALLTSDSTTISSGGESSRCEVPIGSSALSNISVLEPDQETVANFAPVIVRNTVEIEPPPEQTYPTEKALKLRCINGLKITDSIFWEQGTD</sequence>
<feature type="region of interest" description="Disordered" evidence="1">
    <location>
        <begin position="1"/>
        <end position="22"/>
    </location>
</feature>
<protein>
    <submittedName>
        <fullName evidence="2">Uncharacterized protein</fullName>
    </submittedName>
</protein>
<gene>
    <name evidence="3" type="ORF">L914_21676</name>
    <name evidence="2" type="ORF">L915_21912</name>
</gene>
<reference evidence="2" key="1">
    <citation type="submission" date="2013-11" db="EMBL/GenBank/DDBJ databases">
        <title>The Genome Sequence of Phytophthora parasitica CJ02B3.</title>
        <authorList>
            <consortium name="The Broad Institute Genomics Platform"/>
            <person name="Russ C."/>
            <person name="Tyler B."/>
            <person name="Panabieres F."/>
            <person name="Shan W."/>
            <person name="Tripathy S."/>
            <person name="Grunwald N."/>
            <person name="Machado M."/>
            <person name="Johnson C.S."/>
            <person name="Arredondo F."/>
            <person name="Hong C."/>
            <person name="Coffey M."/>
            <person name="Young S.K."/>
            <person name="Zeng Q."/>
            <person name="Gargeya S."/>
            <person name="Fitzgerald M."/>
            <person name="Abouelleil A."/>
            <person name="Alvarado L."/>
            <person name="Chapman S.B."/>
            <person name="Gainer-Dewar J."/>
            <person name="Goldberg J."/>
            <person name="Griggs A."/>
            <person name="Gujja S."/>
            <person name="Hansen M."/>
            <person name="Howarth C."/>
            <person name="Imamovic A."/>
            <person name="Ireland A."/>
            <person name="Larimer J."/>
            <person name="McCowan C."/>
            <person name="Murphy C."/>
            <person name="Pearson M."/>
            <person name="Poon T.W."/>
            <person name="Priest M."/>
            <person name="Roberts A."/>
            <person name="Saif S."/>
            <person name="Shea T."/>
            <person name="Sykes S."/>
            <person name="Wortman J."/>
            <person name="Nusbaum C."/>
            <person name="Birren B."/>
        </authorList>
    </citation>
    <scope>NUCLEOTIDE SEQUENCE [LARGE SCALE GENOMIC DNA]</scope>
    <source>
        <strain evidence="2">CJ02B3</strain>
    </source>
</reference>
<proteinExistence type="predicted"/>
<dbReference type="EMBL" id="KI690155">
    <property type="protein sequence ID" value="ETK70762.1"/>
    <property type="molecule type" value="Genomic_DNA"/>
</dbReference>
<evidence type="ECO:0000313" key="2">
    <source>
        <dbReference type="EMBL" id="ETK70762.1"/>
    </source>
</evidence>
<dbReference type="EMBL" id="KI696908">
    <property type="protein sequence ID" value="ETM30648.1"/>
    <property type="molecule type" value="Genomic_DNA"/>
</dbReference>
<evidence type="ECO:0000313" key="3">
    <source>
        <dbReference type="EMBL" id="ETM30648.1"/>
    </source>
</evidence>
<organism evidence="2">
    <name type="scientific">Phytophthora nicotianae</name>
    <name type="common">Potato buckeye rot agent</name>
    <name type="synonym">Phytophthora parasitica</name>
    <dbReference type="NCBI Taxonomy" id="4792"/>
    <lineage>
        <taxon>Eukaryota</taxon>
        <taxon>Sar</taxon>
        <taxon>Stramenopiles</taxon>
        <taxon>Oomycota</taxon>
        <taxon>Peronosporomycetes</taxon>
        <taxon>Peronosporales</taxon>
        <taxon>Peronosporaceae</taxon>
        <taxon>Phytophthora</taxon>
    </lineage>
</organism>
<dbReference type="AlphaFoldDB" id="W2FJ15"/>
<feature type="compositionally biased region" description="Polar residues" evidence="1">
    <location>
        <begin position="1"/>
        <end position="19"/>
    </location>
</feature>
<evidence type="ECO:0000256" key="1">
    <source>
        <dbReference type="SAM" id="MobiDB-lite"/>
    </source>
</evidence>
<reference evidence="3" key="2">
    <citation type="submission" date="2013-11" db="EMBL/GenBank/DDBJ databases">
        <title>The Genome Sequence of Phytophthora parasitica IAC_01/95.</title>
        <authorList>
            <consortium name="The Broad Institute Genomics Platform"/>
            <person name="Russ C."/>
            <person name="Tyler B."/>
            <person name="Panabieres F."/>
            <person name="Shan W."/>
            <person name="Tripathy S."/>
            <person name="Grunwald N."/>
            <person name="Machado M."/>
            <person name="Johnson C.S."/>
            <person name="Arredondo F."/>
            <person name="Hong C."/>
            <person name="Coffey M."/>
            <person name="Young S.K."/>
            <person name="Zeng Q."/>
            <person name="Gargeya S."/>
            <person name="Fitzgerald M."/>
            <person name="Abouelleil A."/>
            <person name="Alvarado L."/>
            <person name="Chapman S.B."/>
            <person name="Gainer-Dewar J."/>
            <person name="Goldberg J."/>
            <person name="Griggs A."/>
            <person name="Gujja S."/>
            <person name="Hansen M."/>
            <person name="Howarth C."/>
            <person name="Imamovic A."/>
            <person name="Ireland A."/>
            <person name="Larimer J."/>
            <person name="McCowan C."/>
            <person name="Murphy C."/>
            <person name="Pearson M."/>
            <person name="Poon T.W."/>
            <person name="Priest M."/>
            <person name="Roberts A."/>
            <person name="Saif S."/>
            <person name="Shea T."/>
            <person name="Sykes S."/>
            <person name="Wortman J."/>
            <person name="Nusbaum C."/>
            <person name="Birren B."/>
        </authorList>
    </citation>
    <scope>NUCLEOTIDE SEQUENCE [LARGE SCALE GENOMIC DNA]</scope>
    <source>
        <strain evidence="3">IAC_01/95</strain>
    </source>
</reference>